<evidence type="ECO:0000256" key="1">
    <source>
        <dbReference type="SAM" id="MobiDB-lite"/>
    </source>
</evidence>
<protein>
    <submittedName>
        <fullName evidence="2">Uncharacterized protein</fullName>
    </submittedName>
</protein>
<evidence type="ECO:0000313" key="3">
    <source>
        <dbReference type="Proteomes" id="UP000320496"/>
    </source>
</evidence>
<proteinExistence type="predicted"/>
<dbReference type="AlphaFoldDB" id="A0A517Z1S3"/>
<name>A0A517Z1S3_9PLAN</name>
<sequence length="87" mass="9182">MIPASDAVVPLAGQGDATAPEAHSRERDRTTHAQAEQAASATRRVNPVFKPGPAQPAGGCVDSLTKHREYQHEAQASAQADRNARPT</sequence>
<evidence type="ECO:0000313" key="2">
    <source>
        <dbReference type="EMBL" id="QDU36405.1"/>
    </source>
</evidence>
<reference evidence="2 3" key="1">
    <citation type="submission" date="2019-02" db="EMBL/GenBank/DDBJ databases">
        <title>Deep-cultivation of Planctomycetes and their phenomic and genomic characterization uncovers novel biology.</title>
        <authorList>
            <person name="Wiegand S."/>
            <person name="Jogler M."/>
            <person name="Boedeker C."/>
            <person name="Pinto D."/>
            <person name="Vollmers J."/>
            <person name="Rivas-Marin E."/>
            <person name="Kohn T."/>
            <person name="Peeters S.H."/>
            <person name="Heuer A."/>
            <person name="Rast P."/>
            <person name="Oberbeckmann S."/>
            <person name="Bunk B."/>
            <person name="Jeske O."/>
            <person name="Meyerdierks A."/>
            <person name="Storesund J.E."/>
            <person name="Kallscheuer N."/>
            <person name="Luecker S."/>
            <person name="Lage O.M."/>
            <person name="Pohl T."/>
            <person name="Merkel B.J."/>
            <person name="Hornburger P."/>
            <person name="Mueller R.-W."/>
            <person name="Bruemmer F."/>
            <person name="Labrenz M."/>
            <person name="Spormann A.M."/>
            <person name="Op den Camp H."/>
            <person name="Overmann J."/>
            <person name="Amann R."/>
            <person name="Jetten M.S.M."/>
            <person name="Mascher T."/>
            <person name="Medema M.H."/>
            <person name="Devos D.P."/>
            <person name="Kaster A.-K."/>
            <person name="Ovreas L."/>
            <person name="Rohde M."/>
            <person name="Galperin M.Y."/>
            <person name="Jogler C."/>
        </authorList>
    </citation>
    <scope>NUCLEOTIDE SEQUENCE [LARGE SCALE GENOMIC DNA]</scope>
    <source>
        <strain evidence="2 3">Mal4</strain>
    </source>
</reference>
<dbReference type="Proteomes" id="UP000320496">
    <property type="component" value="Chromosome"/>
</dbReference>
<gene>
    <name evidence="2" type="ORF">Mal4_06910</name>
</gene>
<organism evidence="2 3">
    <name type="scientific">Maioricimonas rarisocia</name>
    <dbReference type="NCBI Taxonomy" id="2528026"/>
    <lineage>
        <taxon>Bacteria</taxon>
        <taxon>Pseudomonadati</taxon>
        <taxon>Planctomycetota</taxon>
        <taxon>Planctomycetia</taxon>
        <taxon>Planctomycetales</taxon>
        <taxon>Planctomycetaceae</taxon>
        <taxon>Maioricimonas</taxon>
    </lineage>
</organism>
<dbReference type="KEGG" id="mri:Mal4_06910"/>
<keyword evidence="3" id="KW-1185">Reference proteome</keyword>
<feature type="region of interest" description="Disordered" evidence="1">
    <location>
        <begin position="1"/>
        <end position="87"/>
    </location>
</feature>
<dbReference type="EMBL" id="CP036275">
    <property type="protein sequence ID" value="QDU36405.1"/>
    <property type="molecule type" value="Genomic_DNA"/>
</dbReference>
<accession>A0A517Z1S3</accession>
<feature type="compositionally biased region" description="Basic and acidic residues" evidence="1">
    <location>
        <begin position="22"/>
        <end position="31"/>
    </location>
</feature>